<dbReference type="AlphaFoldDB" id="V6IVK0"/>
<reference evidence="1 2" key="1">
    <citation type="journal article" date="2013" name="Genome Announc.">
        <title>Genome Sequence of Sporolactobacillus laevolacticus DSM442, an Efficient Polymer-Grade D-Lactate Producer from Agricultural Waste Cottonseed as a Nitrogen Source.</title>
        <authorList>
            <person name="Wang H."/>
            <person name="Wang L."/>
            <person name="Ju J."/>
            <person name="Yu B."/>
            <person name="Ma Y."/>
        </authorList>
    </citation>
    <scope>NUCLEOTIDE SEQUENCE [LARGE SCALE GENOMIC DNA]</scope>
    <source>
        <strain evidence="1 2">DSM 442</strain>
    </source>
</reference>
<accession>V6IVK0</accession>
<name>V6IVK0_9BACL</name>
<protein>
    <submittedName>
        <fullName evidence="1">Uncharacterized protein</fullName>
    </submittedName>
</protein>
<proteinExistence type="predicted"/>
<dbReference type="Proteomes" id="UP000018296">
    <property type="component" value="Unassembled WGS sequence"/>
</dbReference>
<organism evidence="1 2">
    <name type="scientific">Sporolactobacillus laevolacticus DSM 442</name>
    <dbReference type="NCBI Taxonomy" id="1395513"/>
    <lineage>
        <taxon>Bacteria</taxon>
        <taxon>Bacillati</taxon>
        <taxon>Bacillota</taxon>
        <taxon>Bacilli</taxon>
        <taxon>Bacillales</taxon>
        <taxon>Sporolactobacillaceae</taxon>
        <taxon>Sporolactobacillus</taxon>
    </lineage>
</organism>
<comment type="caution">
    <text evidence="1">The sequence shown here is derived from an EMBL/GenBank/DDBJ whole genome shotgun (WGS) entry which is preliminary data.</text>
</comment>
<dbReference type="EMBL" id="AWTC01000013">
    <property type="protein sequence ID" value="EST11248.1"/>
    <property type="molecule type" value="Genomic_DNA"/>
</dbReference>
<keyword evidence="2" id="KW-1185">Reference proteome</keyword>
<sequence>MIDFVLPKMAILAGYCLYVKDIKILVYAHDPIRIKTGMKTFYFNDSKKVRVVLVESCHQIFVMRDFSGFFRRKVRVRESTEFYIIRERKKPLIKISS</sequence>
<evidence type="ECO:0000313" key="2">
    <source>
        <dbReference type="Proteomes" id="UP000018296"/>
    </source>
</evidence>
<evidence type="ECO:0000313" key="1">
    <source>
        <dbReference type="EMBL" id="EST11248.1"/>
    </source>
</evidence>
<gene>
    <name evidence="1" type="ORF">P343_12530</name>
</gene>